<evidence type="ECO:0000313" key="3">
    <source>
        <dbReference type="Proteomes" id="UP000326780"/>
    </source>
</evidence>
<evidence type="ECO:0000313" key="2">
    <source>
        <dbReference type="EMBL" id="QFZ83254.1"/>
    </source>
</evidence>
<proteinExistence type="predicted"/>
<evidence type="ECO:0000256" key="1">
    <source>
        <dbReference type="SAM" id="MobiDB-lite"/>
    </source>
</evidence>
<dbReference type="Proteomes" id="UP000326780">
    <property type="component" value="Chromosome"/>
</dbReference>
<protein>
    <submittedName>
        <fullName evidence="2">Uncharacterized protein</fullName>
    </submittedName>
</protein>
<gene>
    <name evidence="2" type="ORF">GFK26_11020</name>
</gene>
<accession>A0A5Q0M3X2</accession>
<reference evidence="2 3" key="1">
    <citation type="submission" date="2019-10" db="EMBL/GenBank/DDBJ databases">
        <title>Complete genome sequence of Variovorax paradoxus 5C-2.</title>
        <authorList>
            <person name="Gogoleva N.E."/>
            <person name="Balkin A.S."/>
        </authorList>
    </citation>
    <scope>NUCLEOTIDE SEQUENCE [LARGE SCALE GENOMIC DNA]</scope>
    <source>
        <strain evidence="2 3">5C-2</strain>
    </source>
</reference>
<name>A0A5Q0M3X2_VARPD</name>
<dbReference type="AlphaFoldDB" id="A0A5Q0M3X2"/>
<organism evidence="2 3">
    <name type="scientific">Variovorax paradoxus</name>
    <dbReference type="NCBI Taxonomy" id="34073"/>
    <lineage>
        <taxon>Bacteria</taxon>
        <taxon>Pseudomonadati</taxon>
        <taxon>Pseudomonadota</taxon>
        <taxon>Betaproteobacteria</taxon>
        <taxon>Burkholderiales</taxon>
        <taxon>Comamonadaceae</taxon>
        <taxon>Variovorax</taxon>
    </lineage>
</organism>
<feature type="region of interest" description="Disordered" evidence="1">
    <location>
        <begin position="276"/>
        <end position="295"/>
    </location>
</feature>
<sequence length="424" mass="44451">MPEPTFAQVSLLDSKTVLAHAVEDFYTRYKTSAELDGTSEEALALLDAGRILIELRCEEYLDGIGQSNQAAGHVRQQTNLLGGVSSALMGITGNSAKQIAGVASAFSFAGASMDAYSTAYLFADAGTSIVKLVHASQELFMREVNNGLQGTVLDHMNAMHILLGYQSICRPAKIRALVNDALSKAQVVAEIAPDHGADLEVLGVLAQLERELGKPVSESDAIRIYGRFLKPEDGNLTLASGVALDTARIAGLSTLFLPLGLKNSKVASRWKSALASTAPPASSTPLQQATAPAKASADAKLRDAENKSAAANRAGAFDAARKTSTIIETMRRALAEVRGGGDLEKAKSLVAQAKSAAVTAKALPDLNSPDPSVAKSAKEAVNAIETTAAATATVVDKAISTRDGNREPRPRMNQFSLPIIGISR</sequence>
<dbReference type="EMBL" id="CP045644">
    <property type="protein sequence ID" value="QFZ83254.1"/>
    <property type="molecule type" value="Genomic_DNA"/>
</dbReference>
<dbReference type="RefSeq" id="WP_153281993.1">
    <property type="nucleotide sequence ID" value="NZ_CP045644.1"/>
</dbReference>